<dbReference type="PROSITE" id="PS50181">
    <property type="entry name" value="FBOX"/>
    <property type="match status" value="1"/>
</dbReference>
<evidence type="ECO:0000259" key="2">
    <source>
        <dbReference type="PROSITE" id="PS50181"/>
    </source>
</evidence>
<organism evidence="4">
    <name type="scientific">Grosmannia clavigera (strain kw1407 / UAMH 11150)</name>
    <name type="common">Blue stain fungus</name>
    <name type="synonym">Graphiocladiella clavigera</name>
    <dbReference type="NCBI Taxonomy" id="655863"/>
    <lineage>
        <taxon>Eukaryota</taxon>
        <taxon>Fungi</taxon>
        <taxon>Dikarya</taxon>
        <taxon>Ascomycota</taxon>
        <taxon>Pezizomycotina</taxon>
        <taxon>Sordariomycetes</taxon>
        <taxon>Sordariomycetidae</taxon>
        <taxon>Ophiostomatales</taxon>
        <taxon>Ophiostomataceae</taxon>
        <taxon>Leptographium</taxon>
    </lineage>
</organism>
<dbReference type="AlphaFoldDB" id="F0XGP4"/>
<dbReference type="PROSITE" id="PS50330">
    <property type="entry name" value="UIM"/>
    <property type="match status" value="1"/>
</dbReference>
<accession>F0XGP4</accession>
<feature type="region of interest" description="Disordered" evidence="1">
    <location>
        <begin position="1122"/>
        <end position="1145"/>
    </location>
</feature>
<evidence type="ECO:0000313" key="3">
    <source>
        <dbReference type="EMBL" id="EFX02703.1"/>
    </source>
</evidence>
<dbReference type="CDD" id="cd09917">
    <property type="entry name" value="F-box_SF"/>
    <property type="match status" value="1"/>
</dbReference>
<feature type="compositionally biased region" description="Low complexity" evidence="1">
    <location>
        <begin position="1045"/>
        <end position="1054"/>
    </location>
</feature>
<dbReference type="Proteomes" id="UP000007796">
    <property type="component" value="Unassembled WGS sequence"/>
</dbReference>
<dbReference type="Gene3D" id="6.10.140.100">
    <property type="match status" value="1"/>
</dbReference>
<dbReference type="PANTHER" id="PTHR10223:SF2">
    <property type="entry name" value="F-BOX AND WD DOMAIN PROTEIN (AFU_ORTHOLOGUE AFUA_6G11400)"/>
    <property type="match status" value="1"/>
</dbReference>
<dbReference type="GO" id="GO:0005634">
    <property type="term" value="C:nucleus"/>
    <property type="evidence" value="ECO:0007669"/>
    <property type="project" value="TreeGrafter"/>
</dbReference>
<feature type="compositionally biased region" description="Polar residues" evidence="1">
    <location>
        <begin position="1002"/>
        <end position="1014"/>
    </location>
</feature>
<dbReference type="GO" id="GO:0031593">
    <property type="term" value="F:polyubiquitin modification-dependent protein binding"/>
    <property type="evidence" value="ECO:0007669"/>
    <property type="project" value="TreeGrafter"/>
</dbReference>
<dbReference type="Pfam" id="PF02809">
    <property type="entry name" value="UIM"/>
    <property type="match status" value="2"/>
</dbReference>
<dbReference type="InterPro" id="IPR036322">
    <property type="entry name" value="WD40_repeat_dom_sf"/>
</dbReference>
<proteinExistence type="predicted"/>
<dbReference type="EMBL" id="GL629769">
    <property type="protein sequence ID" value="EFX02703.1"/>
    <property type="molecule type" value="Genomic_DNA"/>
</dbReference>
<dbReference type="Pfam" id="PF12937">
    <property type="entry name" value="F-box-like"/>
    <property type="match status" value="1"/>
</dbReference>
<dbReference type="InterPro" id="IPR015943">
    <property type="entry name" value="WD40/YVTN_repeat-like_dom_sf"/>
</dbReference>
<evidence type="ECO:0000256" key="1">
    <source>
        <dbReference type="SAM" id="MobiDB-lite"/>
    </source>
</evidence>
<dbReference type="Gene3D" id="2.130.10.10">
    <property type="entry name" value="YVTN repeat-like/Quinoprotein amine dehydrogenase"/>
    <property type="match status" value="1"/>
</dbReference>
<feature type="region of interest" description="Disordered" evidence="1">
    <location>
        <begin position="1000"/>
        <end position="1054"/>
    </location>
</feature>
<dbReference type="SMART" id="SM00256">
    <property type="entry name" value="FBOX"/>
    <property type="match status" value="1"/>
</dbReference>
<dbReference type="SMART" id="SM00726">
    <property type="entry name" value="UIM"/>
    <property type="match status" value="2"/>
</dbReference>
<keyword evidence="4" id="KW-1185">Reference proteome</keyword>
<dbReference type="InterPro" id="IPR001810">
    <property type="entry name" value="F-box_dom"/>
</dbReference>
<name>F0XGP4_GROCL</name>
<gene>
    <name evidence="3" type="ORF">CMQ_2632</name>
</gene>
<dbReference type="InterPro" id="IPR027040">
    <property type="entry name" value="PSMD4"/>
</dbReference>
<dbReference type="GO" id="GO:0005829">
    <property type="term" value="C:cytosol"/>
    <property type="evidence" value="ECO:0007669"/>
    <property type="project" value="TreeGrafter"/>
</dbReference>
<feature type="domain" description="F-box" evidence="2">
    <location>
        <begin position="120"/>
        <end position="166"/>
    </location>
</feature>
<dbReference type="HOGENOM" id="CLU_009186_0_0_1"/>
<dbReference type="InParanoid" id="F0XGP4"/>
<dbReference type="STRING" id="655863.F0XGP4"/>
<reference evidence="3 4" key="1">
    <citation type="journal article" date="2011" name="Proc. Natl. Acad. Sci. U.S.A.">
        <title>Genome and transcriptome analyses of the mountain pine beetle-fungal symbiont Grosmannia clavigera, a lodgepole pine pathogen.</title>
        <authorList>
            <person name="DiGuistini S."/>
            <person name="Wang Y."/>
            <person name="Liao N.Y."/>
            <person name="Taylor G."/>
            <person name="Tanguay P."/>
            <person name="Feau N."/>
            <person name="Henrissat B."/>
            <person name="Chan S.K."/>
            <person name="Hesse-Orce U."/>
            <person name="Alamouti S.M."/>
            <person name="Tsui C.K.M."/>
            <person name="Docking R.T."/>
            <person name="Levasseur A."/>
            <person name="Haridas S."/>
            <person name="Robertson G."/>
            <person name="Birol I."/>
            <person name="Holt R.A."/>
            <person name="Marra M.A."/>
            <person name="Hamelin R.C."/>
            <person name="Hirst M."/>
            <person name="Jones S.J.M."/>
            <person name="Bohlmann J."/>
            <person name="Breuil C."/>
        </authorList>
    </citation>
    <scope>NUCLEOTIDE SEQUENCE [LARGE SCALE GENOMIC DNA]</scope>
    <source>
        <strain evidence="4">kw1407 / UAMH 11150</strain>
    </source>
</reference>
<dbReference type="InterPro" id="IPR036047">
    <property type="entry name" value="F-box-like_dom_sf"/>
</dbReference>
<dbReference type="PANTHER" id="PTHR10223">
    <property type="entry name" value="26S PROTEASOME NON-ATPASE REGULATORY SUBUNIT 4"/>
    <property type="match status" value="1"/>
</dbReference>
<sequence>MASTILVRAPLTPAVLSMANTTTTPLFRSVTSSAPALGKLDEKLRRLSVQATRPGDIHSQAKTHSGEKTAEDAVVAASAAVTPAGQRIAEYEQALTPSTSKRGHGTLPDAGLFPGFPSQGRQLVDFPNEILTHIFSYLQPGSHAAVALVSKRFYSLITTPHAWRMAFRRYFPGQEPGSHSDTSNSPVVLEDVAKSEAPLFSRLTSLASWRSEYLLRTRLLRSIASGKPGAIIGANGESVGAVRPGGGVKKATAVITYSSQLPWMVNRLHAVFSSTGKKSARVVHGASDLGVATASNPAIGKLESWGARESFAAAQLDEIFPQLTPYGLHDGPAAVPNVMDISQLYGSIIGEGFPGGRPLYRAMGSHGFSYLENHARTRSTAQDQDIPNISEDSEAVSAVWVAKSAAVPAVTRSMIAMLAGTTLGVVSAYSLAKADSGSRYAHNQVTARWVLCPGIPIIAIQADDSFSEKRRAMGRVWAVALNALGEVYYLQDVPTPAASPAPALGQRLSDVHEKLAWQAGRTARWELVELTRRSPTSDWFDAKNASLVLAASPSPPRSSSNSMKLSQEQLVAEAREIEKFIDLTPATYRSVYDDGWDMRRKLEVDFSGGRSGYSTEADGNAGESVFVISCGIEPNGRPATVTRFTRFATSATTQAPSPAFPASPVRSELQPTPSHVFSVFGSGLNTPAPQEPRVLVVPRVQAAADGRSTPTAGWQSTELSFKTGNNNMHTEITCTAVDLSVFSLSAPFEDPLVQQMDGKLDSAYSGEIPGRRARWIAIGTKTGAVFVWNMRETSSLSSSEAAAAVPSVRPLRVIQTESPEVSSLAVSSLFLVHGGSDGLVQAWDPLASTVEPIRTLNSRSQGRVPRHLAHTRPEFSRASFSVVRAIFLDPDPTALRGVLAVGTLLRYWSYSSNSFGSSRKRLRRVRHATADGQLVSRRLGVRENGYIAAETAELRREQEDDSRHRSWMCNRFGVGLADLTEEEAVRYAEIMSQETLLDEQVRSSGFSGPDSANGSSADQASLTSSISSSAAETLTPAASLSEQQSPPSATSPSVLAASSASATFVTDDGFELQIQRAIRLSLMEGVNDDSNGEFSVTYRPAKQREDKGKGKMQAQVWEPAVATTSSSWPDAGSSTAVDGGSGGNEDDDFRLALALSLQDEEQRQLLLQEQEENDAVLAATLYQEEEFPALEVRGKGKGKGKHV</sequence>
<dbReference type="eggNOG" id="KOG0274">
    <property type="taxonomic scope" value="Eukaryota"/>
</dbReference>
<dbReference type="GeneID" id="25975643"/>
<feature type="compositionally biased region" description="Polar residues" evidence="1">
    <location>
        <begin position="1122"/>
        <end position="1136"/>
    </location>
</feature>
<dbReference type="GO" id="GO:0008540">
    <property type="term" value="C:proteasome regulatory particle, base subcomplex"/>
    <property type="evidence" value="ECO:0007669"/>
    <property type="project" value="TreeGrafter"/>
</dbReference>
<dbReference type="InterPro" id="IPR003903">
    <property type="entry name" value="UIM_dom"/>
</dbReference>
<protein>
    <submittedName>
        <fullName evidence="3">F-box and wd domain containing protein</fullName>
    </submittedName>
</protein>
<dbReference type="OrthoDB" id="2095648at2759"/>
<feature type="region of interest" description="Disordered" evidence="1">
    <location>
        <begin position="50"/>
        <end position="69"/>
    </location>
</feature>
<dbReference type="GO" id="GO:0043161">
    <property type="term" value="P:proteasome-mediated ubiquitin-dependent protein catabolic process"/>
    <property type="evidence" value="ECO:0007669"/>
    <property type="project" value="TreeGrafter"/>
</dbReference>
<dbReference type="SUPFAM" id="SSF81383">
    <property type="entry name" value="F-box domain"/>
    <property type="match status" value="1"/>
</dbReference>
<dbReference type="RefSeq" id="XP_014172185.1">
    <property type="nucleotide sequence ID" value="XM_014316710.1"/>
</dbReference>
<dbReference type="SUPFAM" id="SSF50978">
    <property type="entry name" value="WD40 repeat-like"/>
    <property type="match status" value="1"/>
</dbReference>
<feature type="compositionally biased region" description="Low complexity" evidence="1">
    <location>
        <begin position="1015"/>
        <end position="1031"/>
    </location>
</feature>
<evidence type="ECO:0000313" key="4">
    <source>
        <dbReference type="Proteomes" id="UP000007796"/>
    </source>
</evidence>
<dbReference type="Gene3D" id="1.20.1280.50">
    <property type="match status" value="1"/>
</dbReference>